<reference evidence="10 11" key="1">
    <citation type="submission" date="2017-09" db="EMBL/GenBank/DDBJ databases">
        <title>Depth-based differentiation of microbial function through sediment-hosted aquifers and enrichment of novel symbionts in the deep terrestrial subsurface.</title>
        <authorList>
            <person name="Probst A.J."/>
            <person name="Ladd B."/>
            <person name="Jarett J.K."/>
            <person name="Geller-Mcgrath D.E."/>
            <person name="Sieber C.M."/>
            <person name="Emerson J.B."/>
            <person name="Anantharaman K."/>
            <person name="Thomas B.C."/>
            <person name="Malmstrom R."/>
            <person name="Stieglmeier M."/>
            <person name="Klingl A."/>
            <person name="Woyke T."/>
            <person name="Ryan C.M."/>
            <person name="Banfield J.F."/>
        </authorList>
    </citation>
    <scope>NUCLEOTIDE SEQUENCE [LARGE SCALE GENOMIC DNA]</scope>
    <source>
        <strain evidence="10">CG23_combo_of_CG06-09_8_20_14_all_41_10</strain>
    </source>
</reference>
<feature type="repeat" description="TPR" evidence="8">
    <location>
        <begin position="228"/>
        <end position="261"/>
    </location>
</feature>
<comment type="caution">
    <text evidence="10">The sequence shown here is derived from an EMBL/GenBank/DDBJ whole genome shotgun (WGS) entry which is preliminary data.</text>
</comment>
<evidence type="ECO:0000256" key="4">
    <source>
        <dbReference type="ARBA" id="ARBA00022803"/>
    </source>
</evidence>
<dbReference type="GO" id="GO:0016020">
    <property type="term" value="C:membrane"/>
    <property type="evidence" value="ECO:0007669"/>
    <property type="project" value="UniProtKB-SubCell"/>
</dbReference>
<evidence type="ECO:0000256" key="7">
    <source>
        <dbReference type="ARBA" id="ARBA00038030"/>
    </source>
</evidence>
<evidence type="ECO:0000256" key="6">
    <source>
        <dbReference type="ARBA" id="ARBA00023136"/>
    </source>
</evidence>
<feature type="transmembrane region" description="Helical" evidence="9">
    <location>
        <begin position="20"/>
        <end position="39"/>
    </location>
</feature>
<dbReference type="Gene3D" id="1.25.40.10">
    <property type="entry name" value="Tetratricopeptide repeat domain"/>
    <property type="match status" value="3"/>
</dbReference>
<dbReference type="Pfam" id="PF14559">
    <property type="entry name" value="TPR_19"/>
    <property type="match status" value="1"/>
</dbReference>
<dbReference type="SMART" id="SM00028">
    <property type="entry name" value="TPR"/>
    <property type="match status" value="7"/>
</dbReference>
<dbReference type="PANTHER" id="PTHR46208">
    <property type="entry name" value="MITOCHONDRIAL IMPORT RECEPTOR SUBUNIT TOM70"/>
    <property type="match status" value="1"/>
</dbReference>
<evidence type="ECO:0000256" key="2">
    <source>
        <dbReference type="ARBA" id="ARBA00022692"/>
    </source>
</evidence>
<comment type="similarity">
    <text evidence="7">Belongs to the Tom70 family.</text>
</comment>
<proteinExistence type="inferred from homology"/>
<gene>
    <name evidence="10" type="ORF">COX41_04890</name>
</gene>
<organism evidence="10 11">
    <name type="scientific">Candidatus Sherwoodlollariibacterium unditelluris</name>
    <dbReference type="NCBI Taxonomy" id="1974757"/>
    <lineage>
        <taxon>Bacteria</taxon>
        <taxon>Pseudomonadati</taxon>
        <taxon>Candidatus Omnitrophota</taxon>
        <taxon>Candidatus Sherwoodlollariibacterium</taxon>
    </lineage>
</organism>
<evidence type="ECO:0000256" key="8">
    <source>
        <dbReference type="PROSITE-ProRule" id="PRU00339"/>
    </source>
</evidence>
<evidence type="ECO:0000256" key="3">
    <source>
        <dbReference type="ARBA" id="ARBA00022737"/>
    </source>
</evidence>
<evidence type="ECO:0000256" key="9">
    <source>
        <dbReference type="SAM" id="Phobius"/>
    </source>
</evidence>
<accession>A0A2G9YIM7</accession>
<dbReference type="GO" id="GO:0008320">
    <property type="term" value="F:protein transmembrane transporter activity"/>
    <property type="evidence" value="ECO:0007669"/>
    <property type="project" value="TreeGrafter"/>
</dbReference>
<keyword evidence="2 9" id="KW-0812">Transmembrane</keyword>
<evidence type="ECO:0008006" key="12">
    <source>
        <dbReference type="Google" id="ProtNLM"/>
    </source>
</evidence>
<evidence type="ECO:0000313" key="11">
    <source>
        <dbReference type="Proteomes" id="UP000231292"/>
    </source>
</evidence>
<comment type="subcellular location">
    <subcellularLocation>
        <location evidence="1">Membrane</location>
        <topology evidence="1">Single-pass membrane protein</topology>
    </subcellularLocation>
</comment>
<evidence type="ECO:0000256" key="1">
    <source>
        <dbReference type="ARBA" id="ARBA00004167"/>
    </source>
</evidence>
<name>A0A2G9YIM7_9BACT</name>
<dbReference type="Pfam" id="PF13181">
    <property type="entry name" value="TPR_8"/>
    <property type="match status" value="1"/>
</dbReference>
<keyword evidence="3" id="KW-0677">Repeat</keyword>
<dbReference type="GO" id="GO:0030943">
    <property type="term" value="F:mitochondrion targeting sequence binding"/>
    <property type="evidence" value="ECO:0007669"/>
    <property type="project" value="TreeGrafter"/>
</dbReference>
<dbReference type="InterPro" id="IPR011990">
    <property type="entry name" value="TPR-like_helical_dom_sf"/>
</dbReference>
<dbReference type="Proteomes" id="UP000231292">
    <property type="component" value="Unassembled WGS sequence"/>
</dbReference>
<protein>
    <recommendedName>
        <fullName evidence="12">UDP-N-acetylglucosamine--peptide N-acetylglucosaminyltransferase SPINDLY</fullName>
    </recommendedName>
</protein>
<evidence type="ECO:0000313" key="10">
    <source>
        <dbReference type="EMBL" id="PIP19076.1"/>
    </source>
</evidence>
<keyword evidence="4 8" id="KW-0802">TPR repeat</keyword>
<dbReference type="InterPro" id="IPR019734">
    <property type="entry name" value="TPR_rpt"/>
</dbReference>
<feature type="repeat" description="TPR" evidence="8">
    <location>
        <begin position="53"/>
        <end position="86"/>
    </location>
</feature>
<keyword evidence="5 9" id="KW-1133">Transmembrane helix</keyword>
<dbReference type="GO" id="GO:0030150">
    <property type="term" value="P:protein import into mitochondrial matrix"/>
    <property type="evidence" value="ECO:0007669"/>
    <property type="project" value="TreeGrafter"/>
</dbReference>
<keyword evidence="6 9" id="KW-0472">Membrane</keyword>
<dbReference type="SUPFAM" id="SSF48452">
    <property type="entry name" value="TPR-like"/>
    <property type="match status" value="1"/>
</dbReference>
<dbReference type="PROSITE" id="PS50005">
    <property type="entry name" value="TPR"/>
    <property type="match status" value="3"/>
</dbReference>
<evidence type="ECO:0000256" key="5">
    <source>
        <dbReference type="ARBA" id="ARBA00022989"/>
    </source>
</evidence>
<sequence>MSLTGFTPLETIKRQQKDLMSLTGFTWVILAVIFIVLAVKGDVSALDKKASLPLTHYIMALFYSNSGELDKAVKEYEESLRLDDEAALVHLDFALALIKKNEISRAKDELNYSIKFDPEAIEPHAVLALLNLAQGKPSAAFREYVAALKNASKLNPNNPEVHFYLGALYSELKNNVISEEELKKAIVLKPDYAEALNFLGYTYVENNKRLKEAEDLIKRALKVDPANGAYIDSLGWLYYKQGRLKQAKETLKKAVSLMPDAVIFEHLGDVNFKMKDVGNARFNWQESLKLNPNQDDLKKKIEALKNK</sequence>
<dbReference type="AlphaFoldDB" id="A0A2G9YIM7"/>
<feature type="repeat" description="TPR" evidence="8">
    <location>
        <begin position="159"/>
        <end position="192"/>
    </location>
</feature>
<dbReference type="EMBL" id="PCRK01000118">
    <property type="protein sequence ID" value="PIP19076.1"/>
    <property type="molecule type" value="Genomic_DNA"/>
</dbReference>
<dbReference type="PANTHER" id="PTHR46208:SF1">
    <property type="entry name" value="MITOCHONDRIAL IMPORT RECEPTOR SUBUNIT TOM70"/>
    <property type="match status" value="1"/>
</dbReference>